<dbReference type="NCBIfam" id="TIGR00212">
    <property type="entry name" value="hemC"/>
    <property type="match status" value="1"/>
</dbReference>
<dbReference type="Gene3D" id="3.30.160.40">
    <property type="entry name" value="Porphobilinogen deaminase, C-terminal domain"/>
    <property type="match status" value="1"/>
</dbReference>
<dbReference type="PANTHER" id="PTHR11557:SF0">
    <property type="entry name" value="PORPHOBILINOGEN DEAMINASE"/>
    <property type="match status" value="1"/>
</dbReference>
<dbReference type="PATRIC" id="fig|1079.6.peg.141"/>
<dbReference type="EMBL" id="LN907867">
    <property type="protein sequence ID" value="CUU43872.1"/>
    <property type="molecule type" value="Genomic_DNA"/>
</dbReference>
<comment type="catalytic activity">
    <reaction evidence="7 8">
        <text>4 porphobilinogen + H2O = hydroxymethylbilane + 4 NH4(+)</text>
        <dbReference type="Rhea" id="RHEA:13185"/>
        <dbReference type="ChEBI" id="CHEBI:15377"/>
        <dbReference type="ChEBI" id="CHEBI:28938"/>
        <dbReference type="ChEBI" id="CHEBI:57845"/>
        <dbReference type="ChEBI" id="CHEBI:58126"/>
        <dbReference type="EC" id="2.5.1.61"/>
    </reaction>
</comment>
<dbReference type="EC" id="2.5.1.61" evidence="8"/>
<evidence type="ECO:0000256" key="2">
    <source>
        <dbReference type="ARBA" id="ARBA00004735"/>
    </source>
</evidence>
<evidence type="ECO:0000256" key="5">
    <source>
        <dbReference type="ARBA" id="ARBA00022679"/>
    </source>
</evidence>
<dbReference type="FunFam" id="3.40.190.10:FF:000005">
    <property type="entry name" value="Porphobilinogen deaminase"/>
    <property type="match status" value="1"/>
</dbReference>
<evidence type="ECO:0000256" key="8">
    <source>
        <dbReference type="HAMAP-Rule" id="MF_00260"/>
    </source>
</evidence>
<evidence type="ECO:0000313" key="12">
    <source>
        <dbReference type="Proteomes" id="UP000065734"/>
    </source>
</evidence>
<dbReference type="PRINTS" id="PR00151">
    <property type="entry name" value="PORPHBDMNASE"/>
</dbReference>
<comment type="pathway">
    <text evidence="2">Porphyrin-containing compound metabolism; protoporphyrin-IX biosynthesis; coproporphyrinogen-III from 5-aminolevulinate: step 2/4.</text>
</comment>
<dbReference type="PROSITE" id="PS00533">
    <property type="entry name" value="PORPHOBILINOGEN_DEAM"/>
    <property type="match status" value="1"/>
</dbReference>
<dbReference type="STRING" id="1079.BVIR_134"/>
<feature type="modified residue" description="S-(dipyrrolylmethanemethyl)cysteine" evidence="8">
    <location>
        <position position="251"/>
    </location>
</feature>
<dbReference type="Gene3D" id="3.40.190.10">
    <property type="entry name" value="Periplasmic binding protein-like II"/>
    <property type="match status" value="2"/>
</dbReference>
<dbReference type="GO" id="GO:0006782">
    <property type="term" value="P:protoporphyrinogen IX biosynthetic process"/>
    <property type="evidence" value="ECO:0007669"/>
    <property type="project" value="UniProtKB-UniRule"/>
</dbReference>
<evidence type="ECO:0000259" key="9">
    <source>
        <dbReference type="Pfam" id="PF01379"/>
    </source>
</evidence>
<dbReference type="Pfam" id="PF01379">
    <property type="entry name" value="Porphobil_deam"/>
    <property type="match status" value="1"/>
</dbReference>
<dbReference type="InterPro" id="IPR022418">
    <property type="entry name" value="Porphobilinogen_deaminase_C"/>
</dbReference>
<accession>A0A0N7ITZ7</accession>
<comment type="miscellaneous">
    <text evidence="8">The porphobilinogen subunits are added to the dipyrromethane group.</text>
</comment>
<dbReference type="Pfam" id="PF03900">
    <property type="entry name" value="Porphobil_deamC"/>
    <property type="match status" value="1"/>
</dbReference>
<dbReference type="SUPFAM" id="SSF54782">
    <property type="entry name" value="Porphobilinogen deaminase (hydroxymethylbilane synthase), C-terminal domain"/>
    <property type="match status" value="1"/>
</dbReference>
<dbReference type="SUPFAM" id="SSF53850">
    <property type="entry name" value="Periplasmic binding protein-like II"/>
    <property type="match status" value="1"/>
</dbReference>
<dbReference type="InterPro" id="IPR022419">
    <property type="entry name" value="Porphobilin_deaminase_cofac_BS"/>
</dbReference>
<evidence type="ECO:0000256" key="6">
    <source>
        <dbReference type="ARBA" id="ARBA00023244"/>
    </source>
</evidence>
<keyword evidence="5 8" id="KW-0808">Transferase</keyword>
<evidence type="ECO:0000256" key="7">
    <source>
        <dbReference type="ARBA" id="ARBA00048169"/>
    </source>
</evidence>
<dbReference type="InterPro" id="IPR036803">
    <property type="entry name" value="Porphobilinogen_deaminase_C_sf"/>
</dbReference>
<dbReference type="InterPro" id="IPR000860">
    <property type="entry name" value="HemC"/>
</dbReference>
<feature type="domain" description="Porphobilinogen deaminase C-terminal" evidence="10">
    <location>
        <begin position="238"/>
        <end position="304"/>
    </location>
</feature>
<dbReference type="UniPathway" id="UPA00251">
    <property type="reaction ID" value="UER00319"/>
</dbReference>
<organism evidence="11 12">
    <name type="scientific">Blastochloris viridis</name>
    <name type="common">Rhodopseudomonas viridis</name>
    <dbReference type="NCBI Taxonomy" id="1079"/>
    <lineage>
        <taxon>Bacteria</taxon>
        <taxon>Pseudomonadati</taxon>
        <taxon>Pseudomonadota</taxon>
        <taxon>Alphaproteobacteria</taxon>
        <taxon>Hyphomicrobiales</taxon>
        <taxon>Blastochloridaceae</taxon>
        <taxon>Blastochloris</taxon>
    </lineage>
</organism>
<dbReference type="OrthoDB" id="9810298at2"/>
<evidence type="ECO:0000259" key="10">
    <source>
        <dbReference type="Pfam" id="PF03900"/>
    </source>
</evidence>
<dbReference type="AlphaFoldDB" id="A0A0N7ITZ7"/>
<keyword evidence="6 8" id="KW-0627">Porphyrin biosynthesis</keyword>
<evidence type="ECO:0000313" key="11">
    <source>
        <dbReference type="EMBL" id="CUU43872.1"/>
    </source>
</evidence>
<comment type="subunit">
    <text evidence="4 8">Monomer.</text>
</comment>
<protein>
    <recommendedName>
        <fullName evidence="8">Porphobilinogen deaminase</fullName>
        <shortName evidence="8">PBG</shortName>
        <ecNumber evidence="8">2.5.1.61</ecNumber>
    </recommendedName>
    <alternativeName>
        <fullName evidence="8">Hydroxymethylbilane synthase</fullName>
        <shortName evidence="8">HMBS</shortName>
    </alternativeName>
    <alternativeName>
        <fullName evidence="8">Pre-uroporphyrinogen synthase</fullName>
    </alternativeName>
</protein>
<dbReference type="GO" id="GO:0004418">
    <property type="term" value="F:hydroxymethylbilane synthase activity"/>
    <property type="evidence" value="ECO:0007669"/>
    <property type="project" value="UniProtKB-UniRule"/>
</dbReference>
<comment type="function">
    <text evidence="1 8">Tetrapolymerization of the monopyrrole PBG into the hydroxymethylbilane pre-uroporphyrinogen in several discrete steps.</text>
</comment>
<dbReference type="RefSeq" id="WP_055035997.1">
    <property type="nucleotide sequence ID" value="NZ_AP014854.2"/>
</dbReference>
<sequence>MTQSSPFLRLGTRGSALALAQAYETRRRLAAAHGVPEDDIVIEIIKVIGDQILDRALSQAGGKGLFTKEIEDALLEDRIDLAVHSSKDLPTVLPDGLVLPAFLPREDVRDVLISHTTGGLEGLPQGGKVGSASLRRQAMVKRARPDLEVALLRGNVETRLRKVAEGTIDATLLALAGLKRLGLIDRLPDGVTATVIDADAFVPAVGQGAIAIETREGDARTRELMAAINEPATERALAAERAFLHELDGSCRTPIGGHARVTGDRLSFSGVILVPDGSEAHETSREGSVAEAAALGADAGRELRGRAGPAFFAALAGA</sequence>
<dbReference type="PANTHER" id="PTHR11557">
    <property type="entry name" value="PORPHOBILINOGEN DEAMINASE"/>
    <property type="match status" value="1"/>
</dbReference>
<comment type="similarity">
    <text evidence="3 8">Belongs to the HMBS family.</text>
</comment>
<name>A0A0N7ITZ7_BLAVI</name>
<dbReference type="Proteomes" id="UP000065734">
    <property type="component" value="Chromosome I"/>
</dbReference>
<dbReference type="GO" id="GO:0005737">
    <property type="term" value="C:cytoplasm"/>
    <property type="evidence" value="ECO:0007669"/>
    <property type="project" value="UniProtKB-UniRule"/>
</dbReference>
<dbReference type="HAMAP" id="MF_00260">
    <property type="entry name" value="Porphobil_deam"/>
    <property type="match status" value="1"/>
</dbReference>
<comment type="cofactor">
    <cofactor evidence="8">
        <name>dipyrromethane</name>
        <dbReference type="ChEBI" id="CHEBI:60342"/>
    </cofactor>
    <text evidence="8">Binds 1 dipyrromethane group covalently.</text>
</comment>
<gene>
    <name evidence="8 11" type="primary">hemC</name>
    <name evidence="11" type="ORF">BVIRIDIS_29000</name>
</gene>
<proteinExistence type="inferred from homology"/>
<evidence type="ECO:0000256" key="1">
    <source>
        <dbReference type="ARBA" id="ARBA00002869"/>
    </source>
</evidence>
<evidence type="ECO:0000256" key="3">
    <source>
        <dbReference type="ARBA" id="ARBA00005638"/>
    </source>
</evidence>
<dbReference type="KEGG" id="bvr:BVIR_134"/>
<reference evidence="12" key="1">
    <citation type="journal article" date="2016" name="Genome Announc.">
        <title>Revised genome sequence of the purple photosynthetic bacterium Blastochloris viridis.</title>
        <authorList>
            <person name="Liu L.N."/>
            <person name="Faulkner M."/>
            <person name="Liu X."/>
            <person name="Huang F."/>
            <person name="Darby A.C."/>
            <person name="Hall N."/>
        </authorList>
    </citation>
    <scope>NUCLEOTIDE SEQUENCE [LARGE SCALE GENOMIC DNA]</scope>
    <source>
        <strain evidence="12">ATCC 19567 / DSM 133 / F</strain>
    </source>
</reference>
<feature type="domain" description="Porphobilinogen deaminase N-terminal" evidence="9">
    <location>
        <begin position="8"/>
        <end position="222"/>
    </location>
</feature>
<dbReference type="InterPro" id="IPR022417">
    <property type="entry name" value="Porphobilin_deaminase_N"/>
</dbReference>
<keyword evidence="12" id="KW-1185">Reference proteome</keyword>
<evidence type="ECO:0000256" key="4">
    <source>
        <dbReference type="ARBA" id="ARBA00011245"/>
    </source>
</evidence>
<dbReference type="PIRSF" id="PIRSF001438">
    <property type="entry name" value="4pyrrol_synth_OHMeBilane_synth"/>
    <property type="match status" value="1"/>
</dbReference>